<evidence type="ECO:0000256" key="6">
    <source>
        <dbReference type="ARBA" id="ARBA00023136"/>
    </source>
</evidence>
<evidence type="ECO:0000256" key="4">
    <source>
        <dbReference type="ARBA" id="ARBA00022989"/>
    </source>
</evidence>
<keyword evidence="4" id="KW-1133">Transmembrane helix</keyword>
<dbReference type="InterPro" id="IPR005331">
    <property type="entry name" value="Sulfotransferase"/>
</dbReference>
<reference evidence="8 9" key="1">
    <citation type="submission" date="2024-02" db="EMBL/GenBank/DDBJ databases">
        <title>Bacteria isolated from the canopy kelp, Nereocystis luetkeana.</title>
        <authorList>
            <person name="Pfister C.A."/>
            <person name="Younker I.T."/>
            <person name="Light S.H."/>
        </authorList>
    </citation>
    <scope>NUCLEOTIDE SEQUENCE [LARGE SCALE GENOMIC DNA]</scope>
    <source>
        <strain evidence="8 9">TI.1.05</strain>
    </source>
</reference>
<keyword evidence="3" id="KW-0812">Transmembrane</keyword>
<gene>
    <name evidence="8" type="ORF">V6256_12835</name>
</gene>
<evidence type="ECO:0000256" key="3">
    <source>
        <dbReference type="ARBA" id="ARBA00022692"/>
    </source>
</evidence>
<dbReference type="PANTHER" id="PTHR12137:SF54">
    <property type="entry name" value="CARBOHYDRATE SULFOTRANSFERASE"/>
    <property type="match status" value="1"/>
</dbReference>
<evidence type="ECO:0000313" key="9">
    <source>
        <dbReference type="Proteomes" id="UP001369082"/>
    </source>
</evidence>
<dbReference type="PANTHER" id="PTHR12137">
    <property type="entry name" value="CARBOHYDRATE SULFOTRANSFERASE"/>
    <property type="match status" value="1"/>
</dbReference>
<dbReference type="Proteomes" id="UP001369082">
    <property type="component" value="Unassembled WGS sequence"/>
</dbReference>
<comment type="subcellular location">
    <subcellularLocation>
        <location evidence="1">Golgi apparatus membrane</location>
        <topology evidence="1">Single-pass type II membrane protein</topology>
    </subcellularLocation>
</comment>
<sequence length="265" mass="30444">MTKFKYASFNQSPLQENTKHQFAMNHALQLFKANAVYSFIPKNGCSTLRLSVAVANGCIDDIEQGHWIHKNNHTFNPTLAEAVKANYQFVILRCPFRRLASVFLDKFVAKEPPAWAYRDLLERRIELDDLTFTDFVLSLRQSQVFKSDIHWCPQVDFLLYENYSDYFALENFPKVKKTLKEKINLDIIDARPLTAHGIDGYALLSDGDYSQMQAFDIALLKRQGQCPAPASLYTPELIEVVKDLYLQDIALYKNKCGVNNLLFSV</sequence>
<dbReference type="RefSeq" id="WP_341598623.1">
    <property type="nucleotide sequence ID" value="NZ_JBAKAZ010000059.1"/>
</dbReference>
<comment type="caution">
    <text evidence="8">The sequence shown here is derived from an EMBL/GenBank/DDBJ whole genome shotgun (WGS) entry which is preliminary data.</text>
</comment>
<dbReference type="InterPro" id="IPR018011">
    <property type="entry name" value="Carb_sulfotrans_8-10"/>
</dbReference>
<keyword evidence="9" id="KW-1185">Reference proteome</keyword>
<keyword evidence="5" id="KW-0333">Golgi apparatus</keyword>
<evidence type="ECO:0000313" key="8">
    <source>
        <dbReference type="EMBL" id="MEL0630495.1"/>
    </source>
</evidence>
<keyword evidence="6" id="KW-0472">Membrane</keyword>
<keyword evidence="7" id="KW-0325">Glycoprotein</keyword>
<accession>A0ABU9GTB5</accession>
<evidence type="ECO:0000256" key="2">
    <source>
        <dbReference type="ARBA" id="ARBA00022679"/>
    </source>
</evidence>
<keyword evidence="2" id="KW-0808">Transferase</keyword>
<proteinExistence type="predicted"/>
<evidence type="ECO:0000256" key="7">
    <source>
        <dbReference type="ARBA" id="ARBA00023180"/>
    </source>
</evidence>
<evidence type="ECO:0000256" key="5">
    <source>
        <dbReference type="ARBA" id="ARBA00023034"/>
    </source>
</evidence>
<protein>
    <submittedName>
        <fullName evidence="8">Sulfotransferase family 2 domain-containing protein</fullName>
    </submittedName>
</protein>
<dbReference type="EMBL" id="JBAKAZ010000059">
    <property type="protein sequence ID" value="MEL0630495.1"/>
    <property type="molecule type" value="Genomic_DNA"/>
</dbReference>
<name>A0ABU9GTB5_9GAMM</name>
<evidence type="ECO:0000256" key="1">
    <source>
        <dbReference type="ARBA" id="ARBA00004323"/>
    </source>
</evidence>
<organism evidence="8 9">
    <name type="scientific">Psychromonas aquatilis</name>
    <dbReference type="NCBI Taxonomy" id="2005072"/>
    <lineage>
        <taxon>Bacteria</taxon>
        <taxon>Pseudomonadati</taxon>
        <taxon>Pseudomonadota</taxon>
        <taxon>Gammaproteobacteria</taxon>
        <taxon>Alteromonadales</taxon>
        <taxon>Psychromonadaceae</taxon>
        <taxon>Psychromonas</taxon>
    </lineage>
</organism>
<dbReference type="Pfam" id="PF03567">
    <property type="entry name" value="Sulfotransfer_2"/>
    <property type="match status" value="1"/>
</dbReference>